<dbReference type="Proteomes" id="UP000249794">
    <property type="component" value="Unassembled WGS sequence"/>
</dbReference>
<reference evidence="1 2" key="2">
    <citation type="submission" date="2018-06" db="EMBL/GenBank/DDBJ databases">
        <title>Metagenomic assembly of (sub)arctic Cyanobacteria and their associated microbiome from non-axenic cultures.</title>
        <authorList>
            <person name="Baurain D."/>
        </authorList>
    </citation>
    <scope>NUCLEOTIDE SEQUENCE [LARGE SCALE GENOMIC DNA]</scope>
    <source>
        <strain evidence="1">ULC027bin1</strain>
    </source>
</reference>
<dbReference type="AlphaFoldDB" id="A0A2W4WD80"/>
<organism evidence="1 2">
    <name type="scientific">Phormidesmis priestleyi</name>
    <dbReference type="NCBI Taxonomy" id="268141"/>
    <lineage>
        <taxon>Bacteria</taxon>
        <taxon>Bacillati</taxon>
        <taxon>Cyanobacteriota</taxon>
        <taxon>Cyanophyceae</taxon>
        <taxon>Leptolyngbyales</taxon>
        <taxon>Leptolyngbyaceae</taxon>
        <taxon>Phormidesmis</taxon>
    </lineage>
</organism>
<reference evidence="2" key="1">
    <citation type="submission" date="2018-04" db="EMBL/GenBank/DDBJ databases">
        <authorList>
            <person name="Cornet L."/>
        </authorList>
    </citation>
    <scope>NUCLEOTIDE SEQUENCE [LARGE SCALE GENOMIC DNA]</scope>
</reference>
<evidence type="ECO:0008006" key="3">
    <source>
        <dbReference type="Google" id="ProtNLM"/>
    </source>
</evidence>
<name>A0A2W4WD80_9CYAN</name>
<comment type="caution">
    <text evidence="1">The sequence shown here is derived from an EMBL/GenBank/DDBJ whole genome shotgun (WGS) entry which is preliminary data.</text>
</comment>
<gene>
    <name evidence="1" type="ORF">DCF15_22785</name>
</gene>
<accession>A0A2W4WD80</accession>
<proteinExistence type="predicted"/>
<evidence type="ECO:0000313" key="1">
    <source>
        <dbReference type="EMBL" id="PZO42846.1"/>
    </source>
</evidence>
<protein>
    <recommendedName>
        <fullName evidence="3">CopG family transcriptional regulator</fullName>
    </recommendedName>
</protein>
<sequence length="86" mass="9811">MKITIDLSPALERSLNHQAEQQNVPLQILILKALSNWISTSENPSASERQSSKWPETILAYKGEPDFPAFEAYRQELSPLKEPELF</sequence>
<dbReference type="EMBL" id="QBMP01000418">
    <property type="protein sequence ID" value="PZO42846.1"/>
    <property type="molecule type" value="Genomic_DNA"/>
</dbReference>
<evidence type="ECO:0000313" key="2">
    <source>
        <dbReference type="Proteomes" id="UP000249794"/>
    </source>
</evidence>